<evidence type="ECO:0000256" key="8">
    <source>
        <dbReference type="ARBA" id="ARBA00022989"/>
    </source>
</evidence>
<proteinExistence type="inferred from homology"/>
<dbReference type="EMBL" id="NWSH01001913">
    <property type="protein sequence ID" value="PCG69699.1"/>
    <property type="molecule type" value="Genomic_DNA"/>
</dbReference>
<evidence type="ECO:0000256" key="1">
    <source>
        <dbReference type="ARBA" id="ARBA00004447"/>
    </source>
</evidence>
<sequence>MVYILLAIRRRVSVKAVIFLILCMCSVIPIISNLHYVKNLTSPGASLIDRLHTTNVENYYEQRAVWPTSKLGAILFNREPIPNPNPNENRTFVVLVWKYWDWLKDRHVFNYGKARHKENNLLEGCSVNNCIFTGDDNRMDTADAVLIHLQKGRIPEVKNRNPKQRWIFLNDESPKNKFSLAKGNPELKSFYGVFNWSMTYRSDADIPVPYGRTVALDRPVLQEYILRQLAAMVPNWGRKRRDRPVALLMSNCGVPARNEFVTELKKYIQVDVYGRCSDNEAYRMSCPGHFKADCDPVASYLFYLVLENTSCFQYLTEKGFYHAYEKGAIPVIFGPSLEDVESLLPPHSYLFVDSQTSIKSIAHSIKAITENDALILSMHMWRNHFKVVNEHGYFGTRSYHLCRLCEALNYNDESEKVYDKELLDAFLDPSANCYDNKFVVKKT</sequence>
<dbReference type="InterPro" id="IPR038577">
    <property type="entry name" value="GT10-like_C_sf"/>
</dbReference>
<evidence type="ECO:0000256" key="12">
    <source>
        <dbReference type="RuleBase" id="RU003832"/>
    </source>
</evidence>
<comment type="similarity">
    <text evidence="3 12">Belongs to the glycosyltransferase 10 family.</text>
</comment>
<dbReference type="STRING" id="7102.A0A2A4JCX4"/>
<dbReference type="UniPathway" id="UPA00378"/>
<dbReference type="AlphaFoldDB" id="A0A2A4JCX4"/>
<evidence type="ECO:0000256" key="3">
    <source>
        <dbReference type="ARBA" id="ARBA00008919"/>
    </source>
</evidence>
<feature type="domain" description="Fucosyltransferase C-terminal" evidence="13">
    <location>
        <begin position="240"/>
        <end position="419"/>
    </location>
</feature>
<dbReference type="PANTHER" id="PTHR48438">
    <property type="entry name" value="ALPHA-(1,3)-FUCOSYLTRANSFERASE C-RELATED"/>
    <property type="match status" value="1"/>
</dbReference>
<accession>A0A2A4JCX4</accession>
<name>A0A2A4JCX4_HELVI</name>
<evidence type="ECO:0000256" key="2">
    <source>
        <dbReference type="ARBA" id="ARBA00004922"/>
    </source>
</evidence>
<dbReference type="FunFam" id="3.40.50.11660:FF:000002">
    <property type="entry name" value="Alpha-(1,3)-fucosyltransferase"/>
    <property type="match status" value="1"/>
</dbReference>
<keyword evidence="9 12" id="KW-0333">Golgi apparatus</keyword>
<comment type="caution">
    <text evidence="15">The sequence shown here is derived from an EMBL/GenBank/DDBJ whole genome shotgun (WGS) entry which is preliminary data.</text>
</comment>
<evidence type="ECO:0000256" key="11">
    <source>
        <dbReference type="ARBA" id="ARBA00023180"/>
    </source>
</evidence>
<evidence type="ECO:0000256" key="6">
    <source>
        <dbReference type="ARBA" id="ARBA00022692"/>
    </source>
</evidence>
<evidence type="ECO:0000259" key="13">
    <source>
        <dbReference type="Pfam" id="PF00852"/>
    </source>
</evidence>
<keyword evidence="10 12" id="KW-0472">Membrane</keyword>
<keyword evidence="8 12" id="KW-1133">Transmembrane helix</keyword>
<gene>
    <name evidence="15" type="ORF">B5V51_3811</name>
</gene>
<feature type="domain" description="Fucosyltransferase N-terminal" evidence="14">
    <location>
        <begin position="93"/>
        <end position="211"/>
    </location>
</feature>
<comment type="subcellular location">
    <subcellularLocation>
        <location evidence="1 12">Golgi apparatus</location>
        <location evidence="1 12">Golgi stack membrane</location>
        <topology evidence="1 12">Single-pass type II membrane protein</topology>
    </subcellularLocation>
</comment>
<dbReference type="GO" id="GO:0032580">
    <property type="term" value="C:Golgi cisterna membrane"/>
    <property type="evidence" value="ECO:0007669"/>
    <property type="project" value="UniProtKB-SubCell"/>
</dbReference>
<evidence type="ECO:0000256" key="7">
    <source>
        <dbReference type="ARBA" id="ARBA00022968"/>
    </source>
</evidence>
<feature type="transmembrane region" description="Helical" evidence="12">
    <location>
        <begin position="12"/>
        <end position="31"/>
    </location>
</feature>
<evidence type="ECO:0000256" key="9">
    <source>
        <dbReference type="ARBA" id="ARBA00023034"/>
    </source>
</evidence>
<evidence type="ECO:0000256" key="4">
    <source>
        <dbReference type="ARBA" id="ARBA00022676"/>
    </source>
</evidence>
<dbReference type="InterPro" id="IPR001503">
    <property type="entry name" value="Glyco_trans_10"/>
</dbReference>
<keyword evidence="6 12" id="KW-0812">Transmembrane</keyword>
<dbReference type="InterPro" id="IPR055270">
    <property type="entry name" value="Glyco_tran_10_C"/>
</dbReference>
<organism evidence="15">
    <name type="scientific">Heliothis virescens</name>
    <name type="common">Tobacco budworm moth</name>
    <dbReference type="NCBI Taxonomy" id="7102"/>
    <lineage>
        <taxon>Eukaryota</taxon>
        <taxon>Metazoa</taxon>
        <taxon>Ecdysozoa</taxon>
        <taxon>Arthropoda</taxon>
        <taxon>Hexapoda</taxon>
        <taxon>Insecta</taxon>
        <taxon>Pterygota</taxon>
        <taxon>Neoptera</taxon>
        <taxon>Endopterygota</taxon>
        <taxon>Lepidoptera</taxon>
        <taxon>Glossata</taxon>
        <taxon>Ditrysia</taxon>
        <taxon>Noctuoidea</taxon>
        <taxon>Noctuidae</taxon>
        <taxon>Heliothinae</taxon>
        <taxon>Heliothis</taxon>
    </lineage>
</organism>
<reference evidence="15" key="1">
    <citation type="submission" date="2017-09" db="EMBL/GenBank/DDBJ databases">
        <title>Contemporary evolution of a Lepidopteran species, Heliothis virescens, in response to modern agricultural practices.</title>
        <authorList>
            <person name="Fritz M.L."/>
            <person name="Deyonke A.M."/>
            <person name="Papanicolaou A."/>
            <person name="Micinski S."/>
            <person name="Westbrook J."/>
            <person name="Gould F."/>
        </authorList>
    </citation>
    <scope>NUCLEOTIDE SEQUENCE [LARGE SCALE GENOMIC DNA]</scope>
    <source>
        <strain evidence="15">HvINT-</strain>
        <tissue evidence="15">Whole body</tissue>
    </source>
</reference>
<keyword evidence="4 12" id="KW-0328">Glycosyltransferase</keyword>
<dbReference type="Pfam" id="PF17039">
    <property type="entry name" value="Glyco_tran_10_N"/>
    <property type="match status" value="1"/>
</dbReference>
<keyword evidence="11" id="KW-0325">Glycoprotein</keyword>
<dbReference type="Pfam" id="PF00852">
    <property type="entry name" value="Glyco_transf_10"/>
    <property type="match status" value="1"/>
</dbReference>
<comment type="pathway">
    <text evidence="2">Protein modification; protein glycosylation.</text>
</comment>
<dbReference type="InterPro" id="IPR031481">
    <property type="entry name" value="Glyco_tran_10_N"/>
</dbReference>
<evidence type="ECO:0000256" key="10">
    <source>
        <dbReference type="ARBA" id="ARBA00023136"/>
    </source>
</evidence>
<protein>
    <recommendedName>
        <fullName evidence="12">Fucosyltransferase</fullName>
        <ecNumber evidence="12">2.4.1.-</ecNumber>
    </recommendedName>
</protein>
<evidence type="ECO:0000256" key="5">
    <source>
        <dbReference type="ARBA" id="ARBA00022679"/>
    </source>
</evidence>
<dbReference type="Gene3D" id="3.40.50.11660">
    <property type="entry name" value="Glycosyl transferase family 10, C-terminal domain"/>
    <property type="match status" value="1"/>
</dbReference>
<dbReference type="SUPFAM" id="SSF53756">
    <property type="entry name" value="UDP-Glycosyltransferase/glycogen phosphorylase"/>
    <property type="match status" value="1"/>
</dbReference>
<dbReference type="GO" id="GO:0008417">
    <property type="term" value="F:fucosyltransferase activity"/>
    <property type="evidence" value="ECO:0007669"/>
    <property type="project" value="InterPro"/>
</dbReference>
<keyword evidence="7" id="KW-0735">Signal-anchor</keyword>
<evidence type="ECO:0000313" key="15">
    <source>
        <dbReference type="EMBL" id="PCG69699.1"/>
    </source>
</evidence>
<evidence type="ECO:0000259" key="14">
    <source>
        <dbReference type="Pfam" id="PF17039"/>
    </source>
</evidence>
<keyword evidence="5 12" id="KW-0808">Transferase</keyword>
<dbReference type="PANTHER" id="PTHR48438:SF1">
    <property type="entry name" value="ALPHA-(1,3)-FUCOSYLTRANSFERASE C-RELATED"/>
    <property type="match status" value="1"/>
</dbReference>
<dbReference type="EC" id="2.4.1.-" evidence="12"/>